<gene>
    <name evidence="4" type="ORF">CAUJ_LOCUS14352</name>
</gene>
<dbReference type="EMBL" id="CAJGYM010000126">
    <property type="protein sequence ID" value="CAD6198446.1"/>
    <property type="molecule type" value="Genomic_DNA"/>
</dbReference>
<protein>
    <recommendedName>
        <fullName evidence="3">C2 domain-containing protein</fullName>
    </recommendedName>
</protein>
<dbReference type="InterPro" id="IPR000008">
    <property type="entry name" value="C2_dom"/>
</dbReference>
<dbReference type="Pfam" id="PF21528">
    <property type="entry name" value="CC2D1A-B_DM14"/>
    <property type="match status" value="2"/>
</dbReference>
<feature type="compositionally biased region" description="Low complexity" evidence="2">
    <location>
        <begin position="365"/>
        <end position="379"/>
    </location>
</feature>
<feature type="region of interest" description="Disordered" evidence="2">
    <location>
        <begin position="546"/>
        <end position="570"/>
    </location>
</feature>
<dbReference type="InterPro" id="IPR039725">
    <property type="entry name" value="CC2D1A/B"/>
</dbReference>
<feature type="region of interest" description="Disordered" evidence="2">
    <location>
        <begin position="328"/>
        <end position="481"/>
    </location>
</feature>
<accession>A0A8S1HP68</accession>
<feature type="compositionally biased region" description="Basic and acidic residues" evidence="2">
    <location>
        <begin position="394"/>
        <end position="405"/>
    </location>
</feature>
<evidence type="ECO:0000256" key="2">
    <source>
        <dbReference type="SAM" id="MobiDB-lite"/>
    </source>
</evidence>
<dbReference type="SMART" id="SM00239">
    <property type="entry name" value="C2"/>
    <property type="match status" value="1"/>
</dbReference>
<dbReference type="InterPro" id="IPR035892">
    <property type="entry name" value="C2_domain_sf"/>
</dbReference>
<dbReference type="SUPFAM" id="SSF49562">
    <property type="entry name" value="C2 domain (Calcium/lipid-binding domain, CaLB)"/>
    <property type="match status" value="1"/>
</dbReference>
<feature type="compositionally biased region" description="Low complexity" evidence="2">
    <location>
        <begin position="259"/>
        <end position="272"/>
    </location>
</feature>
<evidence type="ECO:0000259" key="3">
    <source>
        <dbReference type="PROSITE" id="PS50004"/>
    </source>
</evidence>
<evidence type="ECO:0000313" key="4">
    <source>
        <dbReference type="EMBL" id="CAD6198446.1"/>
    </source>
</evidence>
<feature type="compositionally biased region" description="Pro residues" evidence="2">
    <location>
        <begin position="438"/>
        <end position="448"/>
    </location>
</feature>
<feature type="region of interest" description="Disordered" evidence="2">
    <location>
        <begin position="183"/>
        <end position="283"/>
    </location>
</feature>
<dbReference type="InterPro" id="IPR006608">
    <property type="entry name" value="CC2D1A/B_DM14"/>
</dbReference>
<sequence length="812" mass="87102">MNLSNLNFADMEKSVYGGNVEEDEELLAELAALQEEEMGARRPPEPTRPTGRPAAAQPPQRGPKAPVGGVQAVPGLDPKALAAALADDPEDVDDDALEMDDDLMNELSGLVGGEAPATTAAPPLPTKAGPTTNPQIAQLRQLHKAYSECAAQSEKAGEGAKARRYKRTVEKLVELISSAERGKTIMPGEIPVPPPNFQAKPTTDTTETAHPAHHAPAPSLREAAAAPEPTTAPPPLPARGESRTAPQVAPSRQPPPIPSRTASSSSQSSAAVPRDDKKEKFRAILQHRRDLYVANGKAAIAAKDKMAAKEAVTTAKAFDEALAALDTVSADDLDLNEIPPSPQPYRKAMDAPGSSAPSAPPPAQPRAAPAPAAAPKKPATFIEALQQRQAKYLEMAEKAKREGNDRKHRMNSRLAGQYGDAVKEAKAGRPVDISELPPATPDMPPLPPQTAGAPPKAGPAPGMKPPPAVGPLAPSGVEGKSRNSNQLEFLLQRQEEFKQAAIHAKTRGDIETAKKYLLEAKGFDKMIQAARAGLPVSIKQTPIPPQAHTASATLQPRIQPSSTSVSGVEGRGERLALMEKTLIEQVRLAETNQMRFTRLGDVGKVRLFETWAKASKQDLLLVRAVAQGGHNVPKFHYEMRQIPSADMFPDLAEDVIELKISGCRDVPLPSGYEPHHANLYIKYTFPYPTETPQTGKTKYVADTTSPAFNESVMLQIGSGKSRNSKLLRAFKRGTVKFEVFQKGGFMRSDKLLGTAEWKIDALESAAELEESLPLKEGRKAVGGLVSARLRIREPIGDAKAQSLPQKWLILDD</sequence>
<dbReference type="PANTHER" id="PTHR13076">
    <property type="entry name" value="COILED-COIL AND C2 DOMAIN-CONTAINING PROTEIN 1-LIKE"/>
    <property type="match status" value="1"/>
</dbReference>
<feature type="region of interest" description="Disordered" evidence="2">
    <location>
        <begin position="33"/>
        <end position="75"/>
    </location>
</feature>
<evidence type="ECO:0000313" key="5">
    <source>
        <dbReference type="Proteomes" id="UP000835052"/>
    </source>
</evidence>
<dbReference type="GO" id="GO:0001227">
    <property type="term" value="F:DNA-binding transcription repressor activity, RNA polymerase II-specific"/>
    <property type="evidence" value="ECO:0007669"/>
    <property type="project" value="InterPro"/>
</dbReference>
<proteinExistence type="inferred from homology"/>
<dbReference type="PROSITE" id="PS50004">
    <property type="entry name" value="C2"/>
    <property type="match status" value="1"/>
</dbReference>
<dbReference type="Proteomes" id="UP000835052">
    <property type="component" value="Unassembled WGS sequence"/>
</dbReference>
<dbReference type="Gene3D" id="2.60.40.150">
    <property type="entry name" value="C2 domain"/>
    <property type="match status" value="1"/>
</dbReference>
<reference evidence="4" key="1">
    <citation type="submission" date="2020-10" db="EMBL/GenBank/DDBJ databases">
        <authorList>
            <person name="Kikuchi T."/>
        </authorList>
    </citation>
    <scope>NUCLEOTIDE SEQUENCE</scope>
    <source>
        <strain evidence="4">NKZ352</strain>
    </source>
</reference>
<feature type="compositionally biased region" description="Polar residues" evidence="2">
    <location>
        <begin position="548"/>
        <end position="566"/>
    </location>
</feature>
<organism evidence="4 5">
    <name type="scientific">Caenorhabditis auriculariae</name>
    <dbReference type="NCBI Taxonomy" id="2777116"/>
    <lineage>
        <taxon>Eukaryota</taxon>
        <taxon>Metazoa</taxon>
        <taxon>Ecdysozoa</taxon>
        <taxon>Nematoda</taxon>
        <taxon>Chromadorea</taxon>
        <taxon>Rhabditida</taxon>
        <taxon>Rhabditina</taxon>
        <taxon>Rhabditomorpha</taxon>
        <taxon>Rhabditoidea</taxon>
        <taxon>Rhabditidae</taxon>
        <taxon>Peloderinae</taxon>
        <taxon>Caenorhabditis</taxon>
    </lineage>
</organism>
<name>A0A8S1HP68_9PELO</name>
<feature type="compositionally biased region" description="Low complexity" evidence="2">
    <location>
        <begin position="48"/>
        <end position="66"/>
    </location>
</feature>
<dbReference type="Pfam" id="PF00168">
    <property type="entry name" value="C2"/>
    <property type="match status" value="1"/>
</dbReference>
<feature type="compositionally biased region" description="Low complexity" evidence="2">
    <location>
        <begin position="115"/>
        <end position="132"/>
    </location>
</feature>
<dbReference type="SMART" id="SM00685">
    <property type="entry name" value="DM14"/>
    <property type="match status" value="3"/>
</dbReference>
<evidence type="ECO:0000256" key="1">
    <source>
        <dbReference type="ARBA" id="ARBA00010672"/>
    </source>
</evidence>
<feature type="compositionally biased region" description="Pro residues" evidence="2">
    <location>
        <begin position="456"/>
        <end position="469"/>
    </location>
</feature>
<comment type="similarity">
    <text evidence="1">Belongs to the CC2D1 family.</text>
</comment>
<feature type="region of interest" description="Disordered" evidence="2">
    <location>
        <begin position="108"/>
        <end position="132"/>
    </location>
</feature>
<dbReference type="AlphaFoldDB" id="A0A8S1HP68"/>
<dbReference type="OrthoDB" id="19996at2759"/>
<dbReference type="PANTHER" id="PTHR13076:SF9">
    <property type="entry name" value="COILED-COIL AND C2 DOMAIN-CONTAINING PROTEIN 1-LIKE"/>
    <property type="match status" value="1"/>
</dbReference>
<comment type="caution">
    <text evidence="4">The sequence shown here is derived from an EMBL/GenBank/DDBJ whole genome shotgun (WGS) entry which is preliminary data.</text>
</comment>
<feature type="compositionally biased region" description="Basic and acidic residues" evidence="2">
    <location>
        <begin position="273"/>
        <end position="283"/>
    </location>
</feature>
<keyword evidence="5" id="KW-1185">Reference proteome</keyword>
<feature type="domain" description="C2" evidence="3">
    <location>
        <begin position="637"/>
        <end position="772"/>
    </location>
</feature>
<feature type="compositionally biased region" description="Low complexity" evidence="2">
    <location>
        <begin position="199"/>
        <end position="229"/>
    </location>
</feature>